<dbReference type="Gene3D" id="3.40.960.10">
    <property type="entry name" value="VSR Endonuclease"/>
    <property type="match status" value="1"/>
</dbReference>
<evidence type="ECO:0000313" key="1">
    <source>
        <dbReference type="EMBL" id="QQB46975.1"/>
    </source>
</evidence>
<reference evidence="1 2" key="1">
    <citation type="submission" date="2020-12" db="EMBL/GenBank/DDBJ databases">
        <title>FDA dAtabase for Regulatory Grade micrObial Sequences (FDA-ARGOS): Supporting development and validation of Infectious Disease Dx tests.</title>
        <authorList>
            <person name="Sproer C."/>
            <person name="Gronow S."/>
            <person name="Severitt S."/>
            <person name="Schroder I."/>
            <person name="Tallon L."/>
            <person name="Sadzewicz L."/>
            <person name="Zhao X."/>
            <person name="Boylan J."/>
            <person name="Ott S."/>
            <person name="Bowen H."/>
            <person name="Vavikolanu K."/>
            <person name="Mehta A."/>
            <person name="Aluvathingal J."/>
            <person name="Nadendla S."/>
            <person name="Lowell S."/>
            <person name="Myers T."/>
            <person name="Yan Y."/>
            <person name="Sichtig H."/>
        </authorList>
    </citation>
    <scope>NUCLEOTIDE SEQUENCE [LARGE SCALE GENOMIC DNA]</scope>
    <source>
        <strain evidence="1 2">FDAARGOS_1053</strain>
    </source>
</reference>
<accession>A0A7T4EGI3</accession>
<dbReference type="Proteomes" id="UP000596145">
    <property type="component" value="Chromosome"/>
</dbReference>
<name>A0A7T4EGI3_9CORY</name>
<sequence>MKLGDHLILTRGFTSTQRQRFDTSELIKLACGVYIDRHTYWDLKHWDQYKLRCLALGIEGRVLVGKAAATLWGFPTTYLKHADIPIIGTGKKRPGIVKKRIPTDDLRIIDVDGYDVFVTSAALTIIDIARWNSLGEAVRAGDWAVVYNKTTKAELTDALEARHVTKGIDRARTAVRLINHLSESPRESDVKVNLFLNGFEPPYQQAVIRDSEGVEFARVDFFYPEKSIVIEYDGQAKTKGHDGIKAVNNERTRERRLISEGLLPIRVDNNSWQRKLYLKELERYWNDDRKPFPSVQWSAPGRAWEL</sequence>
<dbReference type="OrthoDB" id="4406129at2"/>
<dbReference type="RefSeq" id="WP_084036180.1">
    <property type="nucleotide sequence ID" value="NZ_CP066007.1"/>
</dbReference>
<organism evidence="1 2">
    <name type="scientific">Corynebacterium glucuronolyticum</name>
    <dbReference type="NCBI Taxonomy" id="39791"/>
    <lineage>
        <taxon>Bacteria</taxon>
        <taxon>Bacillati</taxon>
        <taxon>Actinomycetota</taxon>
        <taxon>Actinomycetes</taxon>
        <taxon>Mycobacteriales</taxon>
        <taxon>Corynebacteriaceae</taxon>
        <taxon>Corynebacterium</taxon>
    </lineage>
</organism>
<gene>
    <name evidence="1" type="ORF">I6I10_03395</name>
</gene>
<proteinExistence type="predicted"/>
<evidence type="ECO:0008006" key="3">
    <source>
        <dbReference type="Google" id="ProtNLM"/>
    </source>
</evidence>
<evidence type="ECO:0000313" key="2">
    <source>
        <dbReference type="Proteomes" id="UP000596145"/>
    </source>
</evidence>
<dbReference type="GeneID" id="92761236"/>
<dbReference type="AlphaFoldDB" id="A0A7T4EGI3"/>
<dbReference type="EMBL" id="CP066007">
    <property type="protein sequence ID" value="QQB46975.1"/>
    <property type="molecule type" value="Genomic_DNA"/>
</dbReference>
<protein>
    <recommendedName>
        <fullName evidence="3">Transcriptional regulator, AbiEi antitoxin, Type IV TA system</fullName>
    </recommendedName>
</protein>